<evidence type="ECO:0000313" key="5">
    <source>
        <dbReference type="Proteomes" id="UP001327560"/>
    </source>
</evidence>
<dbReference type="InterPro" id="IPR016024">
    <property type="entry name" value="ARM-type_fold"/>
</dbReference>
<dbReference type="Gene3D" id="1.25.10.10">
    <property type="entry name" value="Leucine-rich Repeat Variant"/>
    <property type="match status" value="2"/>
</dbReference>
<sequence>MSHPVDDDRLETLEGLLNDSKSVDGRARLNDEGTLTAVLRLLSSSPPTLILPRLQLVRNLCADDPANQDAFIASGGLDRVASVLCGPPPTVEIVRTVLQVLANIAAAGEAHRDAVWARFFPVWFREIARVRNSLVCGCLCLVLDVCCSGVGGRRRLGELCEVGRGLPILINIVMAMSRVIQKDEYLYWLLGKACIEGIHFTHVFQGLSYVSTMVSSTGTDLTYKFFTAEQVFFLETLSNYLTACPGYLDTISKKFALGVLQLMEEAYAVSNVNIQSNSGVTNGATVTDVLEYSLFILRDLCSWKHRHSPASETEDPADSLLSAGLIELLLRFLRELKHPNNIKNREIQSCTDLKVCPYQGFRKDVVSVICNCLRGRKQVQDEIRKQDGIPLLLQQCVVDEYCPYMKELGTISIRYLLDGNLENQFEVAELELRDPVITPQIAEMGLRVEMDEKTHRSKMVTV</sequence>
<dbReference type="PANTHER" id="PTHR13255">
    <property type="entry name" value="ATAXIN-10"/>
    <property type="match status" value="1"/>
</dbReference>
<accession>A0AAQ3KC73</accession>
<proteinExistence type="predicted"/>
<keyword evidence="1" id="KW-0132">Cell division</keyword>
<organism evidence="4 5">
    <name type="scientific">Canna indica</name>
    <name type="common">Indian-shot</name>
    <dbReference type="NCBI Taxonomy" id="4628"/>
    <lineage>
        <taxon>Eukaryota</taxon>
        <taxon>Viridiplantae</taxon>
        <taxon>Streptophyta</taxon>
        <taxon>Embryophyta</taxon>
        <taxon>Tracheophyta</taxon>
        <taxon>Spermatophyta</taxon>
        <taxon>Magnoliopsida</taxon>
        <taxon>Liliopsida</taxon>
        <taxon>Zingiberales</taxon>
        <taxon>Cannaceae</taxon>
        <taxon>Canna</taxon>
    </lineage>
</organism>
<dbReference type="Pfam" id="PF09759">
    <property type="entry name" value="Atx10homo_assoc"/>
    <property type="match status" value="1"/>
</dbReference>
<evidence type="ECO:0000256" key="2">
    <source>
        <dbReference type="ARBA" id="ARBA00023306"/>
    </source>
</evidence>
<dbReference type="InterPro" id="IPR019156">
    <property type="entry name" value="Ataxin-10_domain"/>
</dbReference>
<protein>
    <recommendedName>
        <fullName evidence="3">Ataxin-10 domain-containing protein</fullName>
    </recommendedName>
</protein>
<dbReference type="InterPro" id="IPR051374">
    <property type="entry name" value="Ataxin-10/CTR86_families"/>
</dbReference>
<dbReference type="InterPro" id="IPR011989">
    <property type="entry name" value="ARM-like"/>
</dbReference>
<dbReference type="Proteomes" id="UP001327560">
    <property type="component" value="Chromosome 4"/>
</dbReference>
<dbReference type="PANTHER" id="PTHR13255:SF0">
    <property type="entry name" value="ATAXIN-10"/>
    <property type="match status" value="1"/>
</dbReference>
<keyword evidence="5" id="KW-1185">Reference proteome</keyword>
<name>A0AAQ3KC73_9LILI</name>
<gene>
    <name evidence="4" type="ORF">Cni_G14441</name>
</gene>
<evidence type="ECO:0000256" key="1">
    <source>
        <dbReference type="ARBA" id="ARBA00022618"/>
    </source>
</evidence>
<feature type="domain" description="Ataxin-10" evidence="3">
    <location>
        <begin position="361"/>
        <end position="454"/>
    </location>
</feature>
<keyword evidence="2" id="KW-0131">Cell cycle</keyword>
<dbReference type="EMBL" id="CP136893">
    <property type="protein sequence ID" value="WOL05712.1"/>
    <property type="molecule type" value="Genomic_DNA"/>
</dbReference>
<evidence type="ECO:0000259" key="3">
    <source>
        <dbReference type="Pfam" id="PF09759"/>
    </source>
</evidence>
<dbReference type="AlphaFoldDB" id="A0AAQ3KC73"/>
<evidence type="ECO:0000313" key="4">
    <source>
        <dbReference type="EMBL" id="WOL05712.1"/>
    </source>
</evidence>
<reference evidence="4 5" key="1">
    <citation type="submission" date="2023-10" db="EMBL/GenBank/DDBJ databases">
        <title>Chromosome-scale genome assembly provides insights into flower coloration mechanisms of Canna indica.</title>
        <authorList>
            <person name="Li C."/>
        </authorList>
    </citation>
    <scope>NUCLEOTIDE SEQUENCE [LARGE SCALE GENOMIC DNA]</scope>
    <source>
        <tissue evidence="4">Flower</tissue>
    </source>
</reference>
<dbReference type="GO" id="GO:0005829">
    <property type="term" value="C:cytosol"/>
    <property type="evidence" value="ECO:0007669"/>
    <property type="project" value="TreeGrafter"/>
</dbReference>
<dbReference type="GO" id="GO:0051301">
    <property type="term" value="P:cell division"/>
    <property type="evidence" value="ECO:0007669"/>
    <property type="project" value="UniProtKB-KW"/>
</dbReference>
<dbReference type="SUPFAM" id="SSF48371">
    <property type="entry name" value="ARM repeat"/>
    <property type="match status" value="1"/>
</dbReference>